<dbReference type="PATRIC" id="fig|1354264.4.peg.1259"/>
<evidence type="ECO:0000313" key="3">
    <source>
        <dbReference type="Proteomes" id="UP000078386"/>
    </source>
</evidence>
<dbReference type="AlphaFoldDB" id="A0A1B7K4Z3"/>
<sequence length="282" mass="33360">MINNIFYLIIRFLNYSLLFHTSDDENFDTLEIRQQCVLDNLRLSLIAIPLGNKIYYILTFKKLSPDLLKKENFGFLFILDYDLKWGRKSPDFIESQVEKYVENIETQSVEKTKEQEEFLKQRISENNESMSVIRNKITHYTTIMLAFASALVYLFTKTSAIYSSSVLILIYYYILLIITVQVVNLALFLRKGMLISSFYQSSFKELRTSVYKKELAKSFYRDWFAKNDDVRYFAGIVKNAEKYLYRAICIGFIFFTLITLSSNENNQTDTHHFSEVYIVQYL</sequence>
<evidence type="ECO:0000256" key="1">
    <source>
        <dbReference type="SAM" id="Phobius"/>
    </source>
</evidence>
<feature type="transmembrane region" description="Helical" evidence="1">
    <location>
        <begin position="243"/>
        <end position="261"/>
    </location>
</feature>
<feature type="transmembrane region" description="Helical" evidence="1">
    <location>
        <begin position="168"/>
        <end position="189"/>
    </location>
</feature>
<protein>
    <submittedName>
        <fullName evidence="2">Uncharacterized protein</fullName>
    </submittedName>
</protein>
<reference evidence="2 3" key="1">
    <citation type="submission" date="2016-04" db="EMBL/GenBank/DDBJ databases">
        <title>ATOL: Assembling a taxonomically balanced genome-scale reconstruction of the evolutionary history of the Enterobacteriaceae.</title>
        <authorList>
            <person name="Plunkett G.III."/>
            <person name="Neeno-Eckwall E.C."/>
            <person name="Glasner J.D."/>
            <person name="Perna N.T."/>
        </authorList>
    </citation>
    <scope>NUCLEOTIDE SEQUENCE [LARGE SCALE GENOMIC DNA]</scope>
    <source>
        <strain evidence="2 3">ATCC 51603</strain>
    </source>
</reference>
<dbReference type="RefSeq" id="WP_064543334.1">
    <property type="nucleotide sequence ID" value="NZ_LXEU01000029.1"/>
</dbReference>
<keyword evidence="3" id="KW-1185">Reference proteome</keyword>
<evidence type="ECO:0000313" key="2">
    <source>
        <dbReference type="EMBL" id="OAT55220.1"/>
    </source>
</evidence>
<organism evidence="2 3">
    <name type="scientific">Kluyvera georgiana ATCC 51603</name>
    <dbReference type="NCBI Taxonomy" id="1354264"/>
    <lineage>
        <taxon>Bacteria</taxon>
        <taxon>Pseudomonadati</taxon>
        <taxon>Pseudomonadota</taxon>
        <taxon>Gammaproteobacteria</taxon>
        <taxon>Enterobacterales</taxon>
        <taxon>Enterobacteriaceae</taxon>
        <taxon>Kluyvera</taxon>
    </lineage>
</organism>
<proteinExistence type="predicted"/>
<dbReference type="Proteomes" id="UP000078386">
    <property type="component" value="Unassembled WGS sequence"/>
</dbReference>
<comment type="caution">
    <text evidence="2">The sequence shown here is derived from an EMBL/GenBank/DDBJ whole genome shotgun (WGS) entry which is preliminary data.</text>
</comment>
<dbReference type="EMBL" id="LXEU01000029">
    <property type="protein sequence ID" value="OAT55220.1"/>
    <property type="molecule type" value="Genomic_DNA"/>
</dbReference>
<keyword evidence="1" id="KW-1133">Transmembrane helix</keyword>
<keyword evidence="1" id="KW-0812">Transmembrane</keyword>
<name>A0A1B7K4Z3_9ENTR</name>
<gene>
    <name evidence="2" type="ORF">M989_01203</name>
</gene>
<feature type="transmembrane region" description="Helical" evidence="1">
    <location>
        <begin position="137"/>
        <end position="156"/>
    </location>
</feature>
<keyword evidence="1" id="KW-0472">Membrane</keyword>
<accession>A0A1B7K4Z3</accession>